<proteinExistence type="predicted"/>
<dbReference type="AlphaFoldDB" id="A0A0P9WPK5"/>
<reference evidence="1 2" key="1">
    <citation type="submission" date="2018-08" db="EMBL/GenBank/DDBJ databases">
        <title>Recombination of ecologically and evolutionarily significant loci maintains genetic cohesion in the Pseudomonas syringae species complex.</title>
        <authorList>
            <person name="Dillon M."/>
            <person name="Thakur S."/>
            <person name="Almeida R.N.D."/>
            <person name="Weir B.S."/>
            <person name="Guttman D.S."/>
        </authorList>
    </citation>
    <scope>NUCLEOTIDE SEQUENCE [LARGE SCALE GENOMIC DNA]</scope>
    <source>
        <strain evidence="1 2">ICMP 13786</strain>
    </source>
</reference>
<evidence type="ECO:0000313" key="2">
    <source>
        <dbReference type="Proteomes" id="UP000268636"/>
    </source>
</evidence>
<name>A0A0P9WPK5_PSESS</name>
<organism evidence="1 2">
    <name type="scientific">Pseudomonas savastanoi pv. nerii</name>
    <dbReference type="NCBI Taxonomy" id="360921"/>
    <lineage>
        <taxon>Bacteria</taxon>
        <taxon>Pseudomonadati</taxon>
        <taxon>Pseudomonadota</taxon>
        <taxon>Gammaproteobacteria</taxon>
        <taxon>Pseudomonadales</taxon>
        <taxon>Pseudomonadaceae</taxon>
        <taxon>Pseudomonas</taxon>
    </lineage>
</organism>
<sequence>MCFYNPLIRLACVYEEIRKMRLKARMQMNFWLFNTYCTFNPYYPLNDNWKQLTYSKPNI</sequence>
<protein>
    <submittedName>
        <fullName evidence="1">Uncharacterized protein</fullName>
    </submittedName>
</protein>
<dbReference type="EMBL" id="RBTN01000275">
    <property type="protein sequence ID" value="RMT71108.1"/>
    <property type="molecule type" value="Genomic_DNA"/>
</dbReference>
<dbReference type="Proteomes" id="UP000268636">
    <property type="component" value="Unassembled WGS sequence"/>
</dbReference>
<comment type="caution">
    <text evidence="1">The sequence shown here is derived from an EMBL/GenBank/DDBJ whole genome shotgun (WGS) entry which is preliminary data.</text>
</comment>
<accession>A0A0P9WPK5</accession>
<gene>
    <name evidence="1" type="ORF">ALP42_04267</name>
</gene>
<evidence type="ECO:0000313" key="1">
    <source>
        <dbReference type="EMBL" id="RMT71108.1"/>
    </source>
</evidence>